<evidence type="ECO:0000256" key="6">
    <source>
        <dbReference type="SAM" id="SignalP"/>
    </source>
</evidence>
<reference evidence="8" key="1">
    <citation type="submission" date="2025-08" db="UniProtKB">
        <authorList>
            <consortium name="Ensembl"/>
        </authorList>
    </citation>
    <scope>IDENTIFICATION</scope>
</reference>
<evidence type="ECO:0000256" key="5">
    <source>
        <dbReference type="SAM" id="Phobius"/>
    </source>
</evidence>
<protein>
    <recommendedName>
        <fullName evidence="7">G-protein coupled receptors family 2 profile 2 domain-containing protein</fullName>
    </recommendedName>
</protein>
<keyword evidence="6" id="KW-0732">Signal</keyword>
<comment type="subcellular location">
    <subcellularLocation>
        <location evidence="1">Membrane</location>
        <topology evidence="1">Multi-pass membrane protein</topology>
    </subcellularLocation>
</comment>
<accession>A0A3B5LJA6</accession>
<dbReference type="GeneTree" id="ENSGT00940000154285"/>
<dbReference type="PROSITE" id="PS50261">
    <property type="entry name" value="G_PROTEIN_RECEP_F2_4"/>
    <property type="match status" value="1"/>
</dbReference>
<dbReference type="Pfam" id="PF00002">
    <property type="entry name" value="7tm_2"/>
    <property type="match status" value="1"/>
</dbReference>
<sequence length="222" mass="24828">IHVSLSGALFLLNSTFLLTEWGPTVEPDWVCEFIAALMHYSLLCCLTWMAIEALHLYLLLIKVYNTYYKCYLLKLSLVGWIPAIIVSLSLSVKNVKQFYGVTELTMSDTNQTNSCWITDDTYFYSLNLVYFTLIFIFNSGILMAVASSICKMKKKLKTNSKLQASASRKSKGVPPRFSASCQSGLTLLGLTCLMGTTWGLAFLGSGYVNYAVLYLFCILNSL</sequence>
<feature type="domain" description="G-protein coupled receptors family 2 profile 2" evidence="7">
    <location>
        <begin position="1"/>
        <end position="222"/>
    </location>
</feature>
<name>A0A3B5LJA6_9TELE</name>
<dbReference type="GO" id="GO:0004930">
    <property type="term" value="F:G protein-coupled receptor activity"/>
    <property type="evidence" value="ECO:0007669"/>
    <property type="project" value="InterPro"/>
</dbReference>
<evidence type="ECO:0000259" key="7">
    <source>
        <dbReference type="PROSITE" id="PS50261"/>
    </source>
</evidence>
<dbReference type="PANTHER" id="PTHR12011">
    <property type="entry name" value="ADHESION G-PROTEIN COUPLED RECEPTOR"/>
    <property type="match status" value="1"/>
</dbReference>
<evidence type="ECO:0000256" key="4">
    <source>
        <dbReference type="ARBA" id="ARBA00023136"/>
    </source>
</evidence>
<dbReference type="InterPro" id="IPR017981">
    <property type="entry name" value="GPCR_2-like_7TM"/>
</dbReference>
<keyword evidence="3 5" id="KW-1133">Transmembrane helix</keyword>
<keyword evidence="2 5" id="KW-0812">Transmembrane</keyword>
<evidence type="ECO:0000256" key="2">
    <source>
        <dbReference type="ARBA" id="ARBA00022692"/>
    </source>
</evidence>
<evidence type="ECO:0000256" key="3">
    <source>
        <dbReference type="ARBA" id="ARBA00022989"/>
    </source>
</evidence>
<organism evidence="8 9">
    <name type="scientific">Xiphophorus couchianus</name>
    <name type="common">Monterrey platyfish</name>
    <dbReference type="NCBI Taxonomy" id="32473"/>
    <lineage>
        <taxon>Eukaryota</taxon>
        <taxon>Metazoa</taxon>
        <taxon>Chordata</taxon>
        <taxon>Craniata</taxon>
        <taxon>Vertebrata</taxon>
        <taxon>Euteleostomi</taxon>
        <taxon>Actinopterygii</taxon>
        <taxon>Neopterygii</taxon>
        <taxon>Teleostei</taxon>
        <taxon>Neoteleostei</taxon>
        <taxon>Acanthomorphata</taxon>
        <taxon>Ovalentaria</taxon>
        <taxon>Atherinomorphae</taxon>
        <taxon>Cyprinodontiformes</taxon>
        <taxon>Poeciliidae</taxon>
        <taxon>Poeciliinae</taxon>
        <taxon>Xiphophorus</taxon>
    </lineage>
</organism>
<feature type="chain" id="PRO_5017408705" description="G-protein coupled receptors family 2 profile 2 domain-containing protein" evidence="6">
    <location>
        <begin position="22"/>
        <end position="222"/>
    </location>
</feature>
<dbReference type="AlphaFoldDB" id="A0A3B5LJA6"/>
<evidence type="ECO:0000256" key="1">
    <source>
        <dbReference type="ARBA" id="ARBA00004141"/>
    </source>
</evidence>
<feature type="transmembrane region" description="Helical" evidence="5">
    <location>
        <begin position="71"/>
        <end position="92"/>
    </location>
</feature>
<dbReference type="Gene3D" id="1.20.1070.10">
    <property type="entry name" value="Rhodopsin 7-helix transmembrane proteins"/>
    <property type="match status" value="1"/>
</dbReference>
<feature type="transmembrane region" description="Helical" evidence="5">
    <location>
        <begin position="128"/>
        <end position="150"/>
    </location>
</feature>
<dbReference type="InterPro" id="IPR000832">
    <property type="entry name" value="GPCR_2_secretin-like"/>
</dbReference>
<dbReference type="GO" id="GO:0005886">
    <property type="term" value="C:plasma membrane"/>
    <property type="evidence" value="ECO:0007669"/>
    <property type="project" value="TreeGrafter"/>
</dbReference>
<dbReference type="PANTHER" id="PTHR12011:SF454">
    <property type="entry name" value="ADHESION G-PROTEIN COUPLED RECEPTOR G5-LIKE"/>
    <property type="match status" value="1"/>
</dbReference>
<keyword evidence="9" id="KW-1185">Reference proteome</keyword>
<evidence type="ECO:0000313" key="8">
    <source>
        <dbReference type="Ensembl" id="ENSXCOP00000012168.1"/>
    </source>
</evidence>
<reference evidence="8" key="2">
    <citation type="submission" date="2025-09" db="UniProtKB">
        <authorList>
            <consortium name="Ensembl"/>
        </authorList>
    </citation>
    <scope>IDENTIFICATION</scope>
</reference>
<keyword evidence="4 5" id="KW-0472">Membrane</keyword>
<feature type="transmembrane region" description="Helical" evidence="5">
    <location>
        <begin position="33"/>
        <end position="59"/>
    </location>
</feature>
<dbReference type="GO" id="GO:0007166">
    <property type="term" value="P:cell surface receptor signaling pathway"/>
    <property type="evidence" value="ECO:0007669"/>
    <property type="project" value="InterPro"/>
</dbReference>
<feature type="signal peptide" evidence="6">
    <location>
        <begin position="1"/>
        <end position="21"/>
    </location>
</feature>
<dbReference type="GO" id="GO:0007189">
    <property type="term" value="P:adenylate cyclase-activating G protein-coupled receptor signaling pathway"/>
    <property type="evidence" value="ECO:0007669"/>
    <property type="project" value="TreeGrafter"/>
</dbReference>
<evidence type="ECO:0000313" key="9">
    <source>
        <dbReference type="Proteomes" id="UP000261380"/>
    </source>
</evidence>
<dbReference type="Proteomes" id="UP000261380">
    <property type="component" value="Unplaced"/>
</dbReference>
<dbReference type="Ensembl" id="ENSXCOT00000012309.1">
    <property type="protein sequence ID" value="ENSXCOP00000012168.1"/>
    <property type="gene ID" value="ENSXCOG00000009206.1"/>
</dbReference>
<proteinExistence type="predicted"/>